<dbReference type="Pfam" id="PF18701">
    <property type="entry name" value="DUF5641"/>
    <property type="match status" value="1"/>
</dbReference>
<dbReference type="InterPro" id="IPR043502">
    <property type="entry name" value="DNA/RNA_pol_sf"/>
</dbReference>
<proteinExistence type="predicted"/>
<protein>
    <submittedName>
        <fullName evidence="3">Uncharacterized protein LOC103518638 isoform X1</fullName>
    </submittedName>
</protein>
<dbReference type="InterPro" id="IPR041588">
    <property type="entry name" value="Integrase_H2C2"/>
</dbReference>
<dbReference type="Gene3D" id="3.30.420.10">
    <property type="entry name" value="Ribonuclease H-like superfamily/Ribonuclease H"/>
    <property type="match status" value="1"/>
</dbReference>
<dbReference type="Proteomes" id="UP000079169">
    <property type="component" value="Unplaced"/>
</dbReference>
<dbReference type="PROSITE" id="PS50994">
    <property type="entry name" value="INTEGRASE"/>
    <property type="match status" value="1"/>
</dbReference>
<evidence type="ECO:0000259" key="1">
    <source>
        <dbReference type="PROSITE" id="PS50994"/>
    </source>
</evidence>
<evidence type="ECO:0000313" key="2">
    <source>
        <dbReference type="Proteomes" id="UP000079169"/>
    </source>
</evidence>
<sequence length="1656" mass="185193">MSTTKSETDEKARQLKLLQAKSQQQFAYIQSVYDLAQRANDANKLALFKRKVGSIKFLRQEFLDLQEKVNLLEIEINPGAVPSFTNMDTVNDMFGYISHVENKFVASGSTVASGSSVTGAGSTISDNLSNSVKLSPLELPTFGGSVSDWPMFHQIFRINIHENQSLSKAHKLQYLLSKLQGRGLSVCAGIPPTEENYDVIWERLVDKYEDQRSLAAYYMEQICNVKPIRNEGANQLGSFADKMGATVAALKALKERYRVVKANLLCVNCISNNHKATNCNLSSECNICNLNHHSLLHFPQGKNNFNKSKSYQTISTKPKVNNDQLQQGNPSSCVGNVGISNQEAKEAAKSANVFSSVCANSGVQNNMGNEASTVLLSTVKVNVQGGDGQFHTLRFLMDSGSMCNLITEPVCKQLKLDVGLSKTMLSGIGSNANPVQGQVQFKLSSILDDRTSFVIKALVVDNIVDELPVAQIDCSHLDYLDNLELADDEFMNPGPVAGIIGAPIYAYLLTGKSVSRKGNEPVAMGTKLGFVIMGNAPILPRPSSTEKKELCMFQKSHIETQLEKFWELDQVVDCSFSKLTPAEQDCENHFVDHVTRDVTGRYVVSLPFSEDSALLGDSFSSAKRRFLNLEKRLISNPDAHAAYARGIQELIDNGYMAKVENQLDKSGYFIPHHTVFKPDSVSTKQRIVFDASAKTSSGRSLNDILHSGPKLYSDLFGILLNFRLFSWALNGDITKMFLQILVNQDDCKFQRLIWRFDPSETLTSYEMKVVIFGMRCSPFLAQRTVQQLVSDEIANYPCASGITNFLYMDDCVASFPTETEVVLFYQDVVKLFHSGGFTFAKWISNSNQVMDIIPESERLTKLVSFDNENNVVKILGMCWNASNDFLYFKISETDKPCTKRGILSTVLSIYDPLGLLGPLVLWVKLLIRELCILKLDWDTTPPQNIVELWLLFKNQLVLLEGLKFPRHLGVGLDCVFQLVGFCDASQRGYGAVIYSRVQLKDGSITVQLVCAKSKVAPLKVETIPRLELCSLLLLSKLMKSVIDTYSVKYKMSGYFGLTDSTVALCWVHGSPLQWNVFVANRVSKIQNNLDCKVIYHIPGTDNPADSLSRGEMPAQFVENEFYRHGPLWLSQEISSWPITSYSDLKIGDVPEGKHTSVFVATEEINSAHPLKDLVLRASSWSKLLKTVTYILKFLRKLPSGGSTSVDGLEAAERFILKYVQQECFSSEIENIEKNGECGKTLKKLSPFLEQGILRVGGRLSNSNLPNDQQHPILLPSNHHVTELIVTHCHTTNFHTGPFLLLAILRQKFWIVGGRNLVRKLVQKCNVCFKFNPRFNNPKMGDLPTARVTGLKAFYNSACDFLGPFNIVMERRRGVRSVKAYVCLFICLATKALHLEVVVDLSTPAFLNALKRFVSRRGPVKSMLSDNGTNFVGAKNHLNEVYSLVNSKEYHEAFAQELLENRIEWKFNPPLSPHFGGIFESNVKSFKTHFFKVIGTQLLTYEEFLTVVVQIEGILNSRPLCVLSSDPADCRPLTPNHFLNLTDLKQVPSNFVGNENPGRLTRFQLLDHIVQSFWKRWANEYLTELQVREKWNSSIPNLKPGVVVVIKQDNCSPLMWPVGVITEVFPGKDGTVRVASVRTPRGDYRRPVCKLAPLPTQ</sequence>
<dbReference type="KEGG" id="dci:103518638"/>
<dbReference type="Pfam" id="PF17921">
    <property type="entry name" value="Integrase_H2C2"/>
    <property type="match status" value="1"/>
</dbReference>
<dbReference type="InterPro" id="IPR043128">
    <property type="entry name" value="Rev_trsase/Diguanyl_cyclase"/>
</dbReference>
<dbReference type="InterPro" id="IPR008042">
    <property type="entry name" value="Retrotrans_Pao"/>
</dbReference>
<dbReference type="InterPro" id="IPR036397">
    <property type="entry name" value="RNaseH_sf"/>
</dbReference>
<dbReference type="Pfam" id="PF00078">
    <property type="entry name" value="RVT_1"/>
    <property type="match status" value="1"/>
</dbReference>
<dbReference type="GeneID" id="103518638"/>
<name>A0A1S3DH93_DIACI</name>
<organism evidence="2 3">
    <name type="scientific">Diaphorina citri</name>
    <name type="common">Asian citrus psyllid</name>
    <dbReference type="NCBI Taxonomy" id="121845"/>
    <lineage>
        <taxon>Eukaryota</taxon>
        <taxon>Metazoa</taxon>
        <taxon>Ecdysozoa</taxon>
        <taxon>Arthropoda</taxon>
        <taxon>Hexapoda</taxon>
        <taxon>Insecta</taxon>
        <taxon>Pterygota</taxon>
        <taxon>Neoptera</taxon>
        <taxon>Paraneoptera</taxon>
        <taxon>Hemiptera</taxon>
        <taxon>Sternorrhyncha</taxon>
        <taxon>Psylloidea</taxon>
        <taxon>Psyllidae</taxon>
        <taxon>Diaphorininae</taxon>
        <taxon>Diaphorina</taxon>
    </lineage>
</organism>
<dbReference type="GO" id="GO:0003676">
    <property type="term" value="F:nucleic acid binding"/>
    <property type="evidence" value="ECO:0007669"/>
    <property type="project" value="InterPro"/>
</dbReference>
<dbReference type="Gene3D" id="3.30.70.270">
    <property type="match status" value="1"/>
</dbReference>
<dbReference type="InterPro" id="IPR001584">
    <property type="entry name" value="Integrase_cat-core"/>
</dbReference>
<dbReference type="CDD" id="cd01644">
    <property type="entry name" value="RT_pepA17"/>
    <property type="match status" value="1"/>
</dbReference>
<dbReference type="Pfam" id="PF03564">
    <property type="entry name" value="DUF1759"/>
    <property type="match status" value="1"/>
</dbReference>
<dbReference type="Gene3D" id="3.10.10.10">
    <property type="entry name" value="HIV Type 1 Reverse Transcriptase, subunit A, domain 1"/>
    <property type="match status" value="1"/>
</dbReference>
<reference evidence="3" key="1">
    <citation type="submission" date="2025-08" db="UniProtKB">
        <authorList>
            <consortium name="RefSeq"/>
        </authorList>
    </citation>
    <scope>IDENTIFICATION</scope>
</reference>
<dbReference type="GO" id="GO:0015074">
    <property type="term" value="P:DNA integration"/>
    <property type="evidence" value="ECO:0007669"/>
    <property type="project" value="InterPro"/>
</dbReference>
<dbReference type="InterPro" id="IPR012337">
    <property type="entry name" value="RNaseH-like_sf"/>
</dbReference>
<dbReference type="Pfam" id="PF05380">
    <property type="entry name" value="Peptidase_A17"/>
    <property type="match status" value="1"/>
</dbReference>
<dbReference type="PANTHER" id="PTHR47331:SF1">
    <property type="entry name" value="GAG-LIKE PROTEIN"/>
    <property type="match status" value="1"/>
</dbReference>
<dbReference type="PaxDb" id="121845-A0A1S3DH93"/>
<dbReference type="SUPFAM" id="SSF56672">
    <property type="entry name" value="DNA/RNA polymerases"/>
    <property type="match status" value="1"/>
</dbReference>
<dbReference type="STRING" id="121845.A0A1S3DH93"/>
<evidence type="ECO:0000313" key="3">
    <source>
        <dbReference type="RefSeq" id="XP_008481940.1"/>
    </source>
</evidence>
<accession>A0A1S3DH93</accession>
<dbReference type="InterPro" id="IPR040676">
    <property type="entry name" value="DUF5641"/>
</dbReference>
<dbReference type="SUPFAM" id="SSF53098">
    <property type="entry name" value="Ribonuclease H-like"/>
    <property type="match status" value="1"/>
</dbReference>
<gene>
    <name evidence="3" type="primary">LOC103518638</name>
</gene>
<dbReference type="RefSeq" id="XP_008481940.1">
    <property type="nucleotide sequence ID" value="XM_008483718.3"/>
</dbReference>
<dbReference type="PANTHER" id="PTHR47331">
    <property type="entry name" value="PHD-TYPE DOMAIN-CONTAINING PROTEIN"/>
    <property type="match status" value="1"/>
</dbReference>
<keyword evidence="2" id="KW-1185">Reference proteome</keyword>
<dbReference type="InterPro" id="IPR000477">
    <property type="entry name" value="RT_dom"/>
</dbReference>
<dbReference type="GO" id="GO:0071897">
    <property type="term" value="P:DNA biosynthetic process"/>
    <property type="evidence" value="ECO:0007669"/>
    <property type="project" value="UniProtKB-ARBA"/>
</dbReference>
<dbReference type="InterPro" id="IPR005312">
    <property type="entry name" value="DUF1759"/>
</dbReference>
<feature type="domain" description="Integrase catalytic" evidence="1">
    <location>
        <begin position="1339"/>
        <end position="1542"/>
    </location>
</feature>
<dbReference type="GO" id="GO:0042575">
    <property type="term" value="C:DNA polymerase complex"/>
    <property type="evidence" value="ECO:0007669"/>
    <property type="project" value="UniProtKB-ARBA"/>
</dbReference>
<dbReference type="OMA" id="GSKEANT"/>